<organism evidence="6 7">
    <name type="scientific">Ditylenchus dipsaci</name>
    <dbReference type="NCBI Taxonomy" id="166011"/>
    <lineage>
        <taxon>Eukaryota</taxon>
        <taxon>Metazoa</taxon>
        <taxon>Ecdysozoa</taxon>
        <taxon>Nematoda</taxon>
        <taxon>Chromadorea</taxon>
        <taxon>Rhabditida</taxon>
        <taxon>Tylenchina</taxon>
        <taxon>Tylenchomorpha</taxon>
        <taxon>Sphaerularioidea</taxon>
        <taxon>Anguinidae</taxon>
        <taxon>Anguininae</taxon>
        <taxon>Ditylenchus</taxon>
    </lineage>
</organism>
<dbReference type="WBParaSite" id="jg21355">
    <property type="protein sequence ID" value="jg21355"/>
    <property type="gene ID" value="jg21355"/>
</dbReference>
<accession>A0A915DNW5</accession>
<proteinExistence type="inferred from homology"/>
<evidence type="ECO:0000256" key="3">
    <source>
        <dbReference type="ARBA" id="ARBA00023295"/>
    </source>
</evidence>
<evidence type="ECO:0000313" key="7">
    <source>
        <dbReference type="WBParaSite" id="jg21355"/>
    </source>
</evidence>
<dbReference type="InterPro" id="IPR018087">
    <property type="entry name" value="Glyco_hydro_5_CS"/>
</dbReference>
<evidence type="ECO:0000313" key="6">
    <source>
        <dbReference type="Proteomes" id="UP000887574"/>
    </source>
</evidence>
<evidence type="ECO:0000256" key="1">
    <source>
        <dbReference type="ARBA" id="ARBA00005641"/>
    </source>
</evidence>
<dbReference type="Gene3D" id="3.20.20.80">
    <property type="entry name" value="Glycosidases"/>
    <property type="match status" value="1"/>
</dbReference>
<dbReference type="InterPro" id="IPR001547">
    <property type="entry name" value="Glyco_hydro_5"/>
</dbReference>
<feature type="domain" description="Glycoside hydrolase family 5" evidence="5">
    <location>
        <begin position="1"/>
        <end position="84"/>
    </location>
</feature>
<dbReference type="SUPFAM" id="SSF51445">
    <property type="entry name" value="(Trans)glycosidases"/>
    <property type="match status" value="1"/>
</dbReference>
<dbReference type="InterPro" id="IPR017853">
    <property type="entry name" value="GH"/>
</dbReference>
<dbReference type="AlphaFoldDB" id="A0A915DNW5"/>
<evidence type="ECO:0000256" key="4">
    <source>
        <dbReference type="RuleBase" id="RU361153"/>
    </source>
</evidence>
<evidence type="ECO:0000259" key="5">
    <source>
        <dbReference type="Pfam" id="PF00150"/>
    </source>
</evidence>
<keyword evidence="2 4" id="KW-0378">Hydrolase</keyword>
<evidence type="ECO:0000256" key="2">
    <source>
        <dbReference type="ARBA" id="ARBA00022801"/>
    </source>
</evidence>
<dbReference type="PANTHER" id="PTHR34142:SF1">
    <property type="entry name" value="GLYCOSIDE HYDROLASE FAMILY 5 DOMAIN-CONTAINING PROTEIN"/>
    <property type="match status" value="1"/>
</dbReference>
<keyword evidence="3 4" id="KW-0326">Glycosidase</keyword>
<protein>
    <submittedName>
        <fullName evidence="7">Glycoside hydrolase family 5 domain-containing protein</fullName>
    </submittedName>
</protein>
<dbReference type="PANTHER" id="PTHR34142">
    <property type="entry name" value="ENDO-BETA-1,4-GLUCANASE A"/>
    <property type="match status" value="1"/>
</dbReference>
<keyword evidence="6" id="KW-1185">Reference proteome</keyword>
<dbReference type="PROSITE" id="PS00659">
    <property type="entry name" value="GLYCOSYL_HYDROL_F5"/>
    <property type="match status" value="1"/>
</dbReference>
<sequence length="89" mass="10241">MYVIIDWHTDVTYQAQAVAFFGKMAQNYAGVPNVLYEIYNEPLNIPWTNLVAYHTDVIKAIRKFDTKNIIIVGTPNWSQDVDVAFEKSD</sequence>
<comment type="similarity">
    <text evidence="1 4">Belongs to the glycosyl hydrolase 5 (cellulase A) family.</text>
</comment>
<name>A0A915DNW5_9BILA</name>
<dbReference type="GO" id="GO:0000272">
    <property type="term" value="P:polysaccharide catabolic process"/>
    <property type="evidence" value="ECO:0007669"/>
    <property type="project" value="InterPro"/>
</dbReference>
<dbReference type="GO" id="GO:0004553">
    <property type="term" value="F:hydrolase activity, hydrolyzing O-glycosyl compounds"/>
    <property type="evidence" value="ECO:0007669"/>
    <property type="project" value="InterPro"/>
</dbReference>
<reference evidence="7" key="1">
    <citation type="submission" date="2022-11" db="UniProtKB">
        <authorList>
            <consortium name="WormBaseParasite"/>
        </authorList>
    </citation>
    <scope>IDENTIFICATION</scope>
</reference>
<dbReference type="Proteomes" id="UP000887574">
    <property type="component" value="Unplaced"/>
</dbReference>
<dbReference type="Pfam" id="PF00150">
    <property type="entry name" value="Cellulase"/>
    <property type="match status" value="1"/>
</dbReference>